<proteinExistence type="predicted"/>
<comment type="caution">
    <text evidence="1">The sequence shown here is derived from an EMBL/GenBank/DDBJ whole genome shotgun (WGS) entry which is preliminary data.</text>
</comment>
<dbReference type="EMBL" id="FOTO01000006">
    <property type="protein sequence ID" value="SFL79542.1"/>
    <property type="molecule type" value="Genomic_DNA"/>
</dbReference>
<protein>
    <submittedName>
        <fullName evidence="1">Uncharacterized protein</fullName>
    </submittedName>
</protein>
<dbReference type="Proteomes" id="UP000199581">
    <property type="component" value="Unassembled WGS sequence"/>
</dbReference>
<organism evidence="1 2">
    <name type="scientific">Desulfomicrobium norvegicum (strain DSM 1741 / NCIMB 8310)</name>
    <name type="common">Desulfovibrio baculatus (strain Norway 4)</name>
    <name type="synonym">Desulfovibrio desulfuricans (strain Norway 4)</name>
    <dbReference type="NCBI Taxonomy" id="52561"/>
    <lineage>
        <taxon>Bacteria</taxon>
        <taxon>Pseudomonadati</taxon>
        <taxon>Thermodesulfobacteriota</taxon>
        <taxon>Desulfovibrionia</taxon>
        <taxon>Desulfovibrionales</taxon>
        <taxon>Desulfomicrobiaceae</taxon>
        <taxon>Desulfomicrobium</taxon>
    </lineage>
</organism>
<reference evidence="1 2" key="1">
    <citation type="submission" date="2016-10" db="EMBL/GenBank/DDBJ databases">
        <authorList>
            <person name="Varghese N."/>
            <person name="Submissions S."/>
        </authorList>
    </citation>
    <scope>NUCLEOTIDE SEQUENCE [LARGE SCALE GENOMIC DNA]</scope>
    <source>
        <strain evidence="1 2">DSM 1741</strain>
    </source>
</reference>
<evidence type="ECO:0000313" key="2">
    <source>
        <dbReference type="Proteomes" id="UP000199581"/>
    </source>
</evidence>
<evidence type="ECO:0000313" key="1">
    <source>
        <dbReference type="EMBL" id="SFL79542.1"/>
    </source>
</evidence>
<name>A0A8G2F7Q5_DESNO</name>
<keyword evidence="2" id="KW-1185">Reference proteome</keyword>
<sequence>MSKCNETKQSCLAMTLSHDWKGMCAGFHFRLRCQESQYPKRDFTSGVNRPLL</sequence>
<gene>
    <name evidence="1" type="ORF">SAMN05421830_106185</name>
</gene>
<dbReference type="AlphaFoldDB" id="A0A8G2F7Q5"/>
<accession>A0A8G2F7Q5</accession>